<feature type="chain" id="PRO_5038691398" evidence="1">
    <location>
        <begin position="24"/>
        <end position="292"/>
    </location>
</feature>
<gene>
    <name evidence="2" type="ORF">H9701_09090</name>
</gene>
<evidence type="ECO:0000313" key="2">
    <source>
        <dbReference type="EMBL" id="HJC41687.1"/>
    </source>
</evidence>
<reference evidence="2" key="2">
    <citation type="submission" date="2021-04" db="EMBL/GenBank/DDBJ databases">
        <authorList>
            <person name="Gilroy R."/>
        </authorList>
    </citation>
    <scope>NUCLEOTIDE SEQUENCE</scope>
    <source>
        <strain evidence="2">CHK186-1790</strain>
    </source>
</reference>
<name>A0A9D2P054_9FIRM</name>
<evidence type="ECO:0000256" key="1">
    <source>
        <dbReference type="SAM" id="SignalP"/>
    </source>
</evidence>
<organism evidence="2 3">
    <name type="scientific">Candidatus Intestinimonas pullistercoris</name>
    <dbReference type="NCBI Taxonomy" id="2838623"/>
    <lineage>
        <taxon>Bacteria</taxon>
        <taxon>Bacillati</taxon>
        <taxon>Bacillota</taxon>
        <taxon>Clostridia</taxon>
        <taxon>Eubacteriales</taxon>
        <taxon>Intestinimonas</taxon>
    </lineage>
</organism>
<dbReference type="Proteomes" id="UP000823882">
    <property type="component" value="Unassembled WGS sequence"/>
</dbReference>
<feature type="signal peptide" evidence="1">
    <location>
        <begin position="1"/>
        <end position="23"/>
    </location>
</feature>
<comment type="caution">
    <text evidence="2">The sequence shown here is derived from an EMBL/GenBank/DDBJ whole genome shotgun (WGS) entry which is preliminary data.</text>
</comment>
<dbReference type="EMBL" id="DWWJ01000164">
    <property type="protein sequence ID" value="HJC41687.1"/>
    <property type="molecule type" value="Genomic_DNA"/>
</dbReference>
<dbReference type="AlphaFoldDB" id="A0A9D2P054"/>
<accession>A0A9D2P054</accession>
<evidence type="ECO:0000313" key="3">
    <source>
        <dbReference type="Proteomes" id="UP000823882"/>
    </source>
</evidence>
<protein>
    <submittedName>
        <fullName evidence="2">YobA family protein</fullName>
    </submittedName>
</protein>
<dbReference type="PROSITE" id="PS51257">
    <property type="entry name" value="PROKAR_LIPOPROTEIN"/>
    <property type="match status" value="1"/>
</dbReference>
<reference evidence="2" key="1">
    <citation type="journal article" date="2021" name="PeerJ">
        <title>Extensive microbial diversity within the chicken gut microbiome revealed by metagenomics and culture.</title>
        <authorList>
            <person name="Gilroy R."/>
            <person name="Ravi A."/>
            <person name="Getino M."/>
            <person name="Pursley I."/>
            <person name="Horton D.L."/>
            <person name="Alikhan N.F."/>
            <person name="Baker D."/>
            <person name="Gharbi K."/>
            <person name="Hall N."/>
            <person name="Watson M."/>
            <person name="Adriaenssens E.M."/>
            <person name="Foster-Nyarko E."/>
            <person name="Jarju S."/>
            <person name="Secka A."/>
            <person name="Antonio M."/>
            <person name="Oren A."/>
            <person name="Chaudhuri R.R."/>
            <person name="La Ragione R."/>
            <person name="Hildebrand F."/>
            <person name="Pallen M.J."/>
        </authorList>
    </citation>
    <scope>NUCLEOTIDE SEQUENCE</scope>
    <source>
        <strain evidence="2">CHK186-1790</strain>
    </source>
</reference>
<proteinExistence type="predicted"/>
<keyword evidence="1" id="KW-0732">Signal</keyword>
<sequence>MRKRTITAAALLLALAAGCAAPAGEVLTPPSTAPAGTETPAPTGEDSAVMTCRLVGDGLLAEGEDGPYGGTAIFTFGTDGDTVVTVDGEPAQVSDLRSGMLLTVTWNGAVAESYPGQLGPVYALTADSGDTDDRCGLYLQVLEDLWAADPGLNEGVTQVGLDLSGLTGLTQGEKAAVAWAFGETHGLEVVTGTLEELWAQGYFTPMTEPAEGYEDSLALYQWEDGVHFTLTTDTEAAWNLPALGPGEESPVLTAFNAQKWRSGLGAYFFSDCTAQRGADGTWTYTVGSDAIA</sequence>